<dbReference type="InterPro" id="IPR013425">
    <property type="entry name" value="Autotrns_rpt"/>
</dbReference>
<gene>
    <name evidence="4" type="ORF">ACFP1G_02295</name>
</gene>
<dbReference type="InterPro" id="IPR011050">
    <property type="entry name" value="Pectin_lyase_fold/virulence"/>
</dbReference>
<evidence type="ECO:0000259" key="3">
    <source>
        <dbReference type="Pfam" id="PF01569"/>
    </source>
</evidence>
<feature type="domain" description="Phosphatidic acid phosphatase type 2/haloperoxidase" evidence="3">
    <location>
        <begin position="184"/>
        <end position="289"/>
    </location>
</feature>
<name>A0ABW1SP78_9LACO</name>
<keyword evidence="1 2" id="KW-0732">Signal</keyword>
<dbReference type="EMBL" id="JBHSSK010000007">
    <property type="protein sequence ID" value="MFC6206309.1"/>
    <property type="molecule type" value="Genomic_DNA"/>
</dbReference>
<dbReference type="SUPFAM" id="SSF51126">
    <property type="entry name" value="Pectin lyase-like"/>
    <property type="match status" value="1"/>
</dbReference>
<dbReference type="Gene3D" id="1.20.144.10">
    <property type="entry name" value="Phosphatidic acid phosphatase type 2/haloperoxidase"/>
    <property type="match status" value="1"/>
</dbReference>
<sequence length="575" mass="62415">MKIRQRTWTKRAAAILSLVAVTLPMATNVAQASSSKDLAPHRAEYGYFIDTYKQNISTYKTASNNPMVGMLSSFSNYYANGKNLEKALMKENIDKAAKITQTRTPAEAERSYLTDWRDLRYSVINGLGPYSSAFIKNADAKTDFTSMPSTPDPAHRPWGHTPWASEDSRLGPIVSLLNHNSYTAYSGTGVIKDVVKYKRPYRQSSEVKPLPALVNVMAAAPENDYDFASGHTTAGFEDGLNLAYVVPERFQQMITRSSEVGLDRIIAGRHTPLAVMGGRMAGTAVTASALSNPSNQDMMKKAYDAAHSDALLGSKDTTTQDDFGDYATNRDNYRYRMTYGFKQIGNPNVAMRVPKGAEVLLATRLPYLNATQRRDVLFTTGMPSGYPVMDDTEGWGRLDLFSAANGYGKFNDKVTVAMDAKQGGFNAKDNWRNNIAGKGSLVKSGTGLLQLSGNNAFTGGTTVKGGTLQLTTATAAGKGNVKVNGGTLQLSTKKVTVKGNFQQTQKGQLRVAKNAHVTIKKTAKLGGTLKLTAGSLKNGTKVLTFKNHKGKFAHVSGLPKGWHVVYTKHAVKLAK</sequence>
<evidence type="ECO:0000256" key="2">
    <source>
        <dbReference type="SAM" id="SignalP"/>
    </source>
</evidence>
<dbReference type="Proteomes" id="UP001596254">
    <property type="component" value="Unassembled WGS sequence"/>
</dbReference>
<dbReference type="Pfam" id="PF12951">
    <property type="entry name" value="PATR"/>
    <property type="match status" value="1"/>
</dbReference>
<comment type="caution">
    <text evidence="4">The sequence shown here is derived from an EMBL/GenBank/DDBJ whole genome shotgun (WGS) entry which is preliminary data.</text>
</comment>
<dbReference type="RefSeq" id="WP_125692158.1">
    <property type="nucleotide sequence ID" value="NZ_JBHSSK010000007.1"/>
</dbReference>
<reference evidence="5" key="1">
    <citation type="journal article" date="2019" name="Int. J. Syst. Evol. Microbiol.">
        <title>The Global Catalogue of Microorganisms (GCM) 10K type strain sequencing project: providing services to taxonomists for standard genome sequencing and annotation.</title>
        <authorList>
            <consortium name="The Broad Institute Genomics Platform"/>
            <consortium name="The Broad Institute Genome Sequencing Center for Infectious Disease"/>
            <person name="Wu L."/>
            <person name="Ma J."/>
        </authorList>
    </citation>
    <scope>NUCLEOTIDE SEQUENCE [LARGE SCALE GENOMIC DNA]</scope>
    <source>
        <strain evidence="5">CCM 8905</strain>
    </source>
</reference>
<evidence type="ECO:0000313" key="5">
    <source>
        <dbReference type="Proteomes" id="UP001596254"/>
    </source>
</evidence>
<dbReference type="InterPro" id="IPR000326">
    <property type="entry name" value="PAP2/HPO"/>
</dbReference>
<keyword evidence="5" id="KW-1185">Reference proteome</keyword>
<dbReference type="NCBIfam" id="TIGR02601">
    <property type="entry name" value="autotrns_rpt"/>
    <property type="match status" value="1"/>
</dbReference>
<feature type="chain" id="PRO_5045928630" evidence="2">
    <location>
        <begin position="33"/>
        <end position="575"/>
    </location>
</feature>
<evidence type="ECO:0000256" key="1">
    <source>
        <dbReference type="ARBA" id="ARBA00022729"/>
    </source>
</evidence>
<dbReference type="Pfam" id="PF01569">
    <property type="entry name" value="PAP2"/>
    <property type="match status" value="1"/>
</dbReference>
<dbReference type="InterPro" id="IPR036938">
    <property type="entry name" value="PAP2/HPO_sf"/>
</dbReference>
<feature type="signal peptide" evidence="2">
    <location>
        <begin position="1"/>
        <end position="32"/>
    </location>
</feature>
<evidence type="ECO:0000313" key="4">
    <source>
        <dbReference type="EMBL" id="MFC6206309.1"/>
    </source>
</evidence>
<protein>
    <submittedName>
        <fullName evidence="4">Phosphatase PAP2 family protein</fullName>
    </submittedName>
</protein>
<organism evidence="4 5">
    <name type="scientific">Levilactobacillus tongjiangensis</name>
    <dbReference type="NCBI Taxonomy" id="2486023"/>
    <lineage>
        <taxon>Bacteria</taxon>
        <taxon>Bacillati</taxon>
        <taxon>Bacillota</taxon>
        <taxon>Bacilli</taxon>
        <taxon>Lactobacillales</taxon>
        <taxon>Lactobacillaceae</taxon>
        <taxon>Levilactobacillus</taxon>
    </lineage>
</organism>
<accession>A0ABW1SP78</accession>
<dbReference type="SUPFAM" id="SSF48317">
    <property type="entry name" value="Acid phosphatase/Vanadium-dependent haloperoxidase"/>
    <property type="match status" value="1"/>
</dbReference>
<proteinExistence type="predicted"/>